<dbReference type="Pfam" id="PF00801">
    <property type="entry name" value="PKD"/>
    <property type="match status" value="1"/>
</dbReference>
<proteinExistence type="predicted"/>
<accession>A0A060BQL8</accession>
<feature type="domain" description="PKD" evidence="1">
    <location>
        <begin position="1"/>
        <end position="76"/>
    </location>
</feature>
<dbReference type="InterPro" id="IPR035986">
    <property type="entry name" value="PKD_dom_sf"/>
</dbReference>
<evidence type="ECO:0000313" key="2">
    <source>
        <dbReference type="EMBL" id="AIA85239.1"/>
    </source>
</evidence>
<organism evidence="2">
    <name type="scientific">uncultured Dyadobacter sp</name>
    <dbReference type="NCBI Taxonomy" id="443075"/>
    <lineage>
        <taxon>Bacteria</taxon>
        <taxon>Pseudomonadati</taxon>
        <taxon>Bacteroidota</taxon>
        <taxon>Cytophagia</taxon>
        <taxon>Cytophagales</taxon>
        <taxon>Spirosomataceae</taxon>
        <taxon>Dyadobacter</taxon>
        <taxon>environmental samples</taxon>
    </lineage>
</organism>
<dbReference type="SMART" id="SM00089">
    <property type="entry name" value="PKD"/>
    <property type="match status" value="1"/>
</dbReference>
<dbReference type="SUPFAM" id="SSF49299">
    <property type="entry name" value="PKD domain"/>
    <property type="match status" value="1"/>
</dbReference>
<name>A0A060BQL8_9BACT</name>
<dbReference type="InterPro" id="IPR022409">
    <property type="entry name" value="PKD/Chitinase_dom"/>
</dbReference>
<dbReference type="AlphaFoldDB" id="A0A060BQL8"/>
<feature type="non-terminal residue" evidence="2">
    <location>
        <position position="89"/>
    </location>
</feature>
<dbReference type="EMBL" id="KF117980">
    <property type="protein sequence ID" value="AIA85239.1"/>
    <property type="molecule type" value="Genomic_DNA"/>
</dbReference>
<sequence length="89" mass="9247">PLPVAFTAQAEDPDGDAITYHWDFGTGATPPDESTVAQPTFVYDDPGTYTATATATDEHGAATRRTVTVRVEDPNAPSEGLPAVRATAG</sequence>
<evidence type="ECO:0000259" key="1">
    <source>
        <dbReference type="PROSITE" id="PS50093"/>
    </source>
</evidence>
<dbReference type="Gene3D" id="2.60.40.10">
    <property type="entry name" value="Immunoglobulins"/>
    <property type="match status" value="1"/>
</dbReference>
<reference evidence="2" key="1">
    <citation type="journal article" date="2013" name="Environ. Microbiol.">
        <title>Seasonally variable intestinal metagenomes of the red palm weevil (Rhynchophorus ferrugineus).</title>
        <authorList>
            <person name="Jia S."/>
            <person name="Zhang X."/>
            <person name="Zhang G."/>
            <person name="Yin A."/>
            <person name="Zhang S."/>
            <person name="Li F."/>
            <person name="Wang L."/>
            <person name="Zhao D."/>
            <person name="Yun Q."/>
            <person name="Tala"/>
            <person name="Wang J."/>
            <person name="Sun G."/>
            <person name="Baabdullah M."/>
            <person name="Yu X."/>
            <person name="Hu S."/>
            <person name="Al-Mssallem I.S."/>
            <person name="Yu J."/>
        </authorList>
    </citation>
    <scope>NUCLEOTIDE SEQUENCE</scope>
</reference>
<protein>
    <submittedName>
        <fullName evidence="2">CAZy families CBM6 protein</fullName>
    </submittedName>
</protein>
<feature type="non-terminal residue" evidence="2">
    <location>
        <position position="1"/>
    </location>
</feature>
<dbReference type="PROSITE" id="PS50093">
    <property type="entry name" value="PKD"/>
    <property type="match status" value="1"/>
</dbReference>
<dbReference type="InterPro" id="IPR013783">
    <property type="entry name" value="Ig-like_fold"/>
</dbReference>
<dbReference type="InterPro" id="IPR000601">
    <property type="entry name" value="PKD_dom"/>
</dbReference>